<dbReference type="InterPro" id="IPR035906">
    <property type="entry name" value="MetI-like_sf"/>
</dbReference>
<dbReference type="InterPro" id="IPR045621">
    <property type="entry name" value="BPD_transp_1_N"/>
</dbReference>
<evidence type="ECO:0000256" key="4">
    <source>
        <dbReference type="ARBA" id="ARBA00022692"/>
    </source>
</evidence>
<gene>
    <name evidence="10" type="ORF">A8L58_09150</name>
    <name evidence="9" type="ORF">AXH35_07695</name>
</gene>
<dbReference type="RefSeq" id="WP_015071593.1">
    <property type="nucleotide sequence ID" value="NZ_CP013126.1"/>
</dbReference>
<keyword evidence="2 7" id="KW-0813">Transport</keyword>
<dbReference type="PANTHER" id="PTHR43163">
    <property type="entry name" value="DIPEPTIDE TRANSPORT SYSTEM PERMEASE PROTEIN DPPB-RELATED"/>
    <property type="match status" value="1"/>
</dbReference>
<name>A0A142KGW7_9ACTN</name>
<dbReference type="OMA" id="VTDYLWH"/>
<evidence type="ECO:0000259" key="8">
    <source>
        <dbReference type="PROSITE" id="PS50928"/>
    </source>
</evidence>
<dbReference type="Gene3D" id="1.10.3720.10">
    <property type="entry name" value="MetI-like"/>
    <property type="match status" value="1"/>
</dbReference>
<feature type="transmembrane region" description="Helical" evidence="7">
    <location>
        <begin position="273"/>
        <end position="293"/>
    </location>
</feature>
<sequence length="307" mass="33432">MLKYIIRRLLQMIPVVLGATFILFCLVFALPGDPTAGRCGERPCPPAYVAAFRAEYHLDDPLLVQYALYLGKLLRGDLGTNFYDNTVVSELAARYPTTVKLAVIALLVEIIVGIIAGVIAGVTHGRFLDYLILVSSLVIISIPTFVIGSLAQLTFGLKLHWFPVTSGDGSWGQLLLPGFVLGSLSVAYVARLTRSNLIENQRADYVRTAKAKGLSGFRTVTVHTLRNSLIPVITYIGYDFGSLMGGAIVTERIFNINGIGNFIFRSINQRDGVSVVGAVTCLVLVYLLANLLVDLLYGVLDPRISHD</sequence>
<reference evidence="10 12" key="1">
    <citation type="journal article" date="2016" name="Plant Dis.">
        <title>Improved production of propionic acid using genome shuffling.</title>
        <authorList>
            <person name="Luna-Flores C.H."/>
            <person name="Palfreyman R.W."/>
            <person name="Kromer J.O."/>
            <person name="Nielsen L.K."/>
            <person name="Marcellin E."/>
        </authorList>
    </citation>
    <scope>NUCLEOTIDE SEQUENCE [LARGE SCALE GENOMIC DNA]</scope>
    <source>
        <strain evidence="10 12">F3E8</strain>
    </source>
</reference>
<evidence type="ECO:0000313" key="9">
    <source>
        <dbReference type="EMBL" id="AMS05355.1"/>
    </source>
</evidence>
<reference evidence="9 11" key="2">
    <citation type="submission" date="2016-02" db="EMBL/GenBank/DDBJ databases">
        <title>Complete Genome Sequence of Propionibacterium acidipropionici ATCC 55737.</title>
        <authorList>
            <person name="Luna Flores C.H."/>
            <person name="Nielsen L.K."/>
            <person name="Marcellin E."/>
        </authorList>
    </citation>
    <scope>NUCLEOTIDE SEQUENCE [LARGE SCALE GENOMIC DNA]</scope>
    <source>
        <strain evidence="9 11">ATCC 55737</strain>
    </source>
</reference>
<evidence type="ECO:0000313" key="10">
    <source>
        <dbReference type="EMBL" id="AOZ46831.1"/>
    </source>
</evidence>
<keyword evidence="5 7" id="KW-1133">Transmembrane helix</keyword>
<evidence type="ECO:0000313" key="12">
    <source>
        <dbReference type="Proteomes" id="UP000178666"/>
    </source>
</evidence>
<dbReference type="Pfam" id="PF00528">
    <property type="entry name" value="BPD_transp_1"/>
    <property type="match status" value="1"/>
</dbReference>
<evidence type="ECO:0000256" key="1">
    <source>
        <dbReference type="ARBA" id="ARBA00004651"/>
    </source>
</evidence>
<evidence type="ECO:0000256" key="5">
    <source>
        <dbReference type="ARBA" id="ARBA00022989"/>
    </source>
</evidence>
<dbReference type="OrthoDB" id="147688at2"/>
<organism evidence="9 11">
    <name type="scientific">Acidipropionibacterium acidipropionici</name>
    <dbReference type="NCBI Taxonomy" id="1748"/>
    <lineage>
        <taxon>Bacteria</taxon>
        <taxon>Bacillati</taxon>
        <taxon>Actinomycetota</taxon>
        <taxon>Actinomycetes</taxon>
        <taxon>Propionibacteriales</taxon>
        <taxon>Propionibacteriaceae</taxon>
        <taxon>Acidipropionibacterium</taxon>
    </lineage>
</organism>
<keyword evidence="6 7" id="KW-0472">Membrane</keyword>
<dbReference type="PANTHER" id="PTHR43163:SF7">
    <property type="entry name" value="DIPEPTIDE-TRANSPORT INTEGRAL MEMBRANE PROTEIN ABC TRANSPORTER DPPB-RELATED"/>
    <property type="match status" value="1"/>
</dbReference>
<evidence type="ECO:0000256" key="6">
    <source>
        <dbReference type="ARBA" id="ARBA00023136"/>
    </source>
</evidence>
<dbReference type="KEGG" id="aaci:ASQ49_07450"/>
<proteinExistence type="inferred from homology"/>
<dbReference type="GO" id="GO:0055085">
    <property type="term" value="P:transmembrane transport"/>
    <property type="evidence" value="ECO:0007669"/>
    <property type="project" value="InterPro"/>
</dbReference>
<accession>A0A142KGW7</accession>
<dbReference type="CDD" id="cd06261">
    <property type="entry name" value="TM_PBP2"/>
    <property type="match status" value="1"/>
</dbReference>
<feature type="transmembrane region" description="Helical" evidence="7">
    <location>
        <begin position="101"/>
        <end position="123"/>
    </location>
</feature>
<evidence type="ECO:0000256" key="3">
    <source>
        <dbReference type="ARBA" id="ARBA00022475"/>
    </source>
</evidence>
<evidence type="ECO:0000256" key="2">
    <source>
        <dbReference type="ARBA" id="ARBA00022448"/>
    </source>
</evidence>
<keyword evidence="12" id="KW-1185">Reference proteome</keyword>
<feature type="transmembrane region" description="Helical" evidence="7">
    <location>
        <begin position="12"/>
        <end position="30"/>
    </location>
</feature>
<dbReference type="Pfam" id="PF19300">
    <property type="entry name" value="BPD_transp_1_N"/>
    <property type="match status" value="1"/>
</dbReference>
<dbReference type="PROSITE" id="PS50928">
    <property type="entry name" value="ABC_TM1"/>
    <property type="match status" value="1"/>
</dbReference>
<keyword evidence="4 7" id="KW-0812">Transmembrane</keyword>
<dbReference type="Proteomes" id="UP000075221">
    <property type="component" value="Chromosome"/>
</dbReference>
<dbReference type="EMBL" id="CP014352">
    <property type="protein sequence ID" value="AMS05355.1"/>
    <property type="molecule type" value="Genomic_DNA"/>
</dbReference>
<evidence type="ECO:0000256" key="7">
    <source>
        <dbReference type="RuleBase" id="RU363032"/>
    </source>
</evidence>
<feature type="transmembrane region" description="Helical" evidence="7">
    <location>
        <begin position="130"/>
        <end position="151"/>
    </location>
</feature>
<evidence type="ECO:0000313" key="11">
    <source>
        <dbReference type="Proteomes" id="UP000075221"/>
    </source>
</evidence>
<feature type="domain" description="ABC transmembrane type-1" evidence="8">
    <location>
        <begin position="95"/>
        <end position="297"/>
    </location>
</feature>
<keyword evidence="3" id="KW-1003">Cell membrane</keyword>
<dbReference type="AlphaFoldDB" id="A0A142KGW7"/>
<dbReference type="GO" id="GO:0005886">
    <property type="term" value="C:plasma membrane"/>
    <property type="evidence" value="ECO:0007669"/>
    <property type="project" value="UniProtKB-SubCell"/>
</dbReference>
<dbReference type="InterPro" id="IPR000515">
    <property type="entry name" value="MetI-like"/>
</dbReference>
<dbReference type="SUPFAM" id="SSF161098">
    <property type="entry name" value="MetI-like"/>
    <property type="match status" value="1"/>
</dbReference>
<dbReference type="Proteomes" id="UP000178666">
    <property type="component" value="Chromosome"/>
</dbReference>
<comment type="similarity">
    <text evidence="7">Belongs to the binding-protein-dependent transport system permease family.</text>
</comment>
<feature type="transmembrane region" description="Helical" evidence="7">
    <location>
        <begin position="171"/>
        <end position="190"/>
    </location>
</feature>
<dbReference type="GeneID" id="88084853"/>
<comment type="subcellular location">
    <subcellularLocation>
        <location evidence="1 7">Cell membrane</location>
        <topology evidence="1 7">Multi-pass membrane protein</topology>
    </subcellularLocation>
</comment>
<dbReference type="EMBL" id="CP015970">
    <property type="protein sequence ID" value="AOZ46831.1"/>
    <property type="molecule type" value="Genomic_DNA"/>
</dbReference>
<protein>
    <submittedName>
        <fullName evidence="9">ABC transporter permease</fullName>
    </submittedName>
</protein>